<dbReference type="InterPro" id="IPR050194">
    <property type="entry name" value="Glycosyltransferase_grp1"/>
</dbReference>
<gene>
    <name evidence="2" type="ORF">GCM10011574_53290</name>
</gene>
<sequence>MVEHMGRHAASGCDHNDETASGGWTMSELRVCEVVKTLDTGGTEVLLVERLLAARRGSAGRPAHSAVTYIVICLRASTGELIARLRAAGVTVIDLSACPRALVYARLVAAVRRLAPHVLNVHSPAPAIVLRPFVRLTRRRPALVSTVHGVQWAKTMYLDRLTRGLDDRTVAVSPAVARSRAVLGSRHVLIRVHGVDVGGQRWWAARAAAVRREFDVPDNAFLCVTVANFRPEKNHRMLVQAAAEVARACPDARFVLAGDGPLRDDTVRDVRRRRLDATVRVLGPVPGARRLVAAADLLVLSSDYEGLPVVVMEALAAGVPVVSTRVGGLADLITHGWNGILTEPGSPEALAGGVIQAMEHRTHRELRSGAQASADSVDIAETAEWFEELYEDLAWRRGDRTRGPGSARRASRPSGVPGHAGR</sequence>
<dbReference type="Gene3D" id="3.40.50.2000">
    <property type="entry name" value="Glycogen Phosphorylase B"/>
    <property type="match status" value="2"/>
</dbReference>
<dbReference type="SUPFAM" id="SSF53756">
    <property type="entry name" value="UDP-Glycosyltransferase/glycogen phosphorylase"/>
    <property type="match status" value="1"/>
</dbReference>
<evidence type="ECO:0000313" key="2">
    <source>
        <dbReference type="EMBL" id="GGO23654.1"/>
    </source>
</evidence>
<dbReference type="Pfam" id="PF13692">
    <property type="entry name" value="Glyco_trans_1_4"/>
    <property type="match status" value="1"/>
</dbReference>
<dbReference type="GO" id="GO:0016757">
    <property type="term" value="F:glycosyltransferase activity"/>
    <property type="evidence" value="ECO:0007669"/>
    <property type="project" value="TreeGrafter"/>
</dbReference>
<evidence type="ECO:0000256" key="1">
    <source>
        <dbReference type="SAM" id="MobiDB-lite"/>
    </source>
</evidence>
<proteinExistence type="predicted"/>
<dbReference type="EMBL" id="BMMN01000011">
    <property type="protein sequence ID" value="GGO23654.1"/>
    <property type="molecule type" value="Genomic_DNA"/>
</dbReference>
<comment type="caution">
    <text evidence="2">The sequence shown here is derived from an EMBL/GenBank/DDBJ whole genome shotgun (WGS) entry which is preliminary data.</text>
</comment>
<dbReference type="AlphaFoldDB" id="A0A8H9H5R4"/>
<organism evidence="2 3">
    <name type="scientific">Microbispora bryophytorum</name>
    <dbReference type="NCBI Taxonomy" id="1460882"/>
    <lineage>
        <taxon>Bacteria</taxon>
        <taxon>Bacillati</taxon>
        <taxon>Actinomycetota</taxon>
        <taxon>Actinomycetes</taxon>
        <taxon>Streptosporangiales</taxon>
        <taxon>Streptosporangiaceae</taxon>
        <taxon>Microbispora</taxon>
    </lineage>
</organism>
<evidence type="ECO:0008006" key="4">
    <source>
        <dbReference type="Google" id="ProtNLM"/>
    </source>
</evidence>
<reference evidence="2" key="2">
    <citation type="submission" date="2020-09" db="EMBL/GenBank/DDBJ databases">
        <authorList>
            <person name="Sun Q."/>
            <person name="Zhou Y."/>
        </authorList>
    </citation>
    <scope>NUCLEOTIDE SEQUENCE</scope>
    <source>
        <strain evidence="2">CGMCC 4.7138</strain>
    </source>
</reference>
<dbReference type="PANTHER" id="PTHR45947:SF3">
    <property type="entry name" value="SULFOQUINOVOSYL TRANSFERASE SQD2"/>
    <property type="match status" value="1"/>
</dbReference>
<reference evidence="2" key="1">
    <citation type="journal article" date="2014" name="Int. J. Syst. Evol. Microbiol.">
        <title>Complete genome sequence of Corynebacterium casei LMG S-19264T (=DSM 44701T), isolated from a smear-ripened cheese.</title>
        <authorList>
            <consortium name="US DOE Joint Genome Institute (JGI-PGF)"/>
            <person name="Walter F."/>
            <person name="Albersmeier A."/>
            <person name="Kalinowski J."/>
            <person name="Ruckert C."/>
        </authorList>
    </citation>
    <scope>NUCLEOTIDE SEQUENCE</scope>
    <source>
        <strain evidence="2">CGMCC 4.7138</strain>
    </source>
</reference>
<accession>A0A8H9H5R4</accession>
<keyword evidence="3" id="KW-1185">Reference proteome</keyword>
<dbReference type="OrthoDB" id="193659at2"/>
<dbReference type="PANTHER" id="PTHR45947">
    <property type="entry name" value="SULFOQUINOVOSYL TRANSFERASE SQD2"/>
    <property type="match status" value="1"/>
</dbReference>
<dbReference type="Proteomes" id="UP000653480">
    <property type="component" value="Unassembled WGS sequence"/>
</dbReference>
<feature type="region of interest" description="Disordered" evidence="1">
    <location>
        <begin position="397"/>
        <end position="422"/>
    </location>
</feature>
<evidence type="ECO:0000313" key="3">
    <source>
        <dbReference type="Proteomes" id="UP000653480"/>
    </source>
</evidence>
<name>A0A8H9H5R4_9ACTN</name>
<feature type="region of interest" description="Disordered" evidence="1">
    <location>
        <begin position="1"/>
        <end position="20"/>
    </location>
</feature>
<protein>
    <recommendedName>
        <fullName evidence="4">Glycosyltransferase</fullName>
    </recommendedName>
</protein>